<gene>
    <name evidence="2" type="ORF">PGT21_019583</name>
</gene>
<protein>
    <submittedName>
        <fullName evidence="2">Uncharacterized protein</fullName>
    </submittedName>
</protein>
<feature type="region of interest" description="Disordered" evidence="1">
    <location>
        <begin position="1"/>
        <end position="27"/>
    </location>
</feature>
<reference evidence="2 3" key="1">
    <citation type="submission" date="2019-05" db="EMBL/GenBank/DDBJ databases">
        <title>Emergence of the Ug99 lineage of the wheat stem rust pathogen through somatic hybridization.</title>
        <authorList>
            <person name="Li F."/>
            <person name="Upadhyaya N.M."/>
            <person name="Sperschneider J."/>
            <person name="Matny O."/>
            <person name="Nguyen-Phuc H."/>
            <person name="Mago R."/>
            <person name="Raley C."/>
            <person name="Miller M.E."/>
            <person name="Silverstein K.A.T."/>
            <person name="Henningsen E."/>
            <person name="Hirsch C.D."/>
            <person name="Visser B."/>
            <person name="Pretorius Z.A."/>
            <person name="Steffenson B.J."/>
            <person name="Schwessinger B."/>
            <person name="Dodds P.N."/>
            <person name="Figueroa M."/>
        </authorList>
    </citation>
    <scope>NUCLEOTIDE SEQUENCE [LARGE SCALE GENOMIC DNA]</scope>
    <source>
        <strain evidence="2">21-0</strain>
    </source>
</reference>
<dbReference type="AlphaFoldDB" id="A0A5B0NCH4"/>
<accession>A0A5B0NCH4</accession>
<name>A0A5B0NCH4_PUCGR</name>
<keyword evidence="3" id="KW-1185">Reference proteome</keyword>
<evidence type="ECO:0000313" key="2">
    <source>
        <dbReference type="EMBL" id="KAA1087005.1"/>
    </source>
</evidence>
<sequence>MSSFNYEDPQDPIGLLLADTRHPPSSPVTPTAYIPRFTNPSTTLPVTPAAHIHLATVQQPGFTKEQEGNQL</sequence>
<organism evidence="2 3">
    <name type="scientific">Puccinia graminis f. sp. tritici</name>
    <dbReference type="NCBI Taxonomy" id="56615"/>
    <lineage>
        <taxon>Eukaryota</taxon>
        <taxon>Fungi</taxon>
        <taxon>Dikarya</taxon>
        <taxon>Basidiomycota</taxon>
        <taxon>Pucciniomycotina</taxon>
        <taxon>Pucciniomycetes</taxon>
        <taxon>Pucciniales</taxon>
        <taxon>Pucciniaceae</taxon>
        <taxon>Puccinia</taxon>
    </lineage>
</organism>
<dbReference type="Proteomes" id="UP000324748">
    <property type="component" value="Unassembled WGS sequence"/>
</dbReference>
<comment type="caution">
    <text evidence="2">The sequence shown here is derived from an EMBL/GenBank/DDBJ whole genome shotgun (WGS) entry which is preliminary data.</text>
</comment>
<evidence type="ECO:0000313" key="3">
    <source>
        <dbReference type="Proteomes" id="UP000324748"/>
    </source>
</evidence>
<evidence type="ECO:0000256" key="1">
    <source>
        <dbReference type="SAM" id="MobiDB-lite"/>
    </source>
</evidence>
<proteinExistence type="predicted"/>
<dbReference type="EMBL" id="VSWC01000105">
    <property type="protein sequence ID" value="KAA1087005.1"/>
    <property type="molecule type" value="Genomic_DNA"/>
</dbReference>